<keyword evidence="5" id="KW-0472">Membrane</keyword>
<dbReference type="GO" id="GO:0005886">
    <property type="term" value="C:plasma membrane"/>
    <property type="evidence" value="ECO:0007669"/>
    <property type="project" value="UniProtKB-SubCell"/>
</dbReference>
<dbReference type="InterPro" id="IPR005133">
    <property type="entry name" value="PhaG_MnhG_YufB"/>
</dbReference>
<dbReference type="STRING" id="937773.SPSINT_0326"/>
<dbReference type="EMBL" id="QEIV01000301">
    <property type="protein sequence ID" value="PWZ99249.1"/>
    <property type="molecule type" value="Genomic_DNA"/>
</dbReference>
<comment type="caution">
    <text evidence="6">The sequence shown here is derived from an EMBL/GenBank/DDBJ whole genome shotgun (WGS) entry which is preliminary data.</text>
</comment>
<dbReference type="Proteomes" id="UP000246351">
    <property type="component" value="Unassembled WGS sequence"/>
</dbReference>
<protein>
    <submittedName>
        <fullName evidence="6">Na+/H+ antiporter subunit G</fullName>
    </submittedName>
</protein>
<evidence type="ECO:0000256" key="4">
    <source>
        <dbReference type="ARBA" id="ARBA00022692"/>
    </source>
</evidence>
<dbReference type="NCBIfam" id="NF009236">
    <property type="entry name" value="PRK12586.1"/>
    <property type="match status" value="1"/>
</dbReference>
<dbReference type="NCBIfam" id="TIGR01300">
    <property type="entry name" value="CPA3_mnhG_phaG"/>
    <property type="match status" value="1"/>
</dbReference>
<organism evidence="6 7">
    <name type="scientific">Staphylococcus pseudintermedius</name>
    <dbReference type="NCBI Taxonomy" id="283734"/>
    <lineage>
        <taxon>Bacteria</taxon>
        <taxon>Bacillati</taxon>
        <taxon>Bacillota</taxon>
        <taxon>Bacilli</taxon>
        <taxon>Bacillales</taxon>
        <taxon>Staphylococcaceae</taxon>
        <taxon>Staphylococcus</taxon>
        <taxon>Staphylococcus intermedius group</taxon>
    </lineage>
</organism>
<dbReference type="GO" id="GO:0015385">
    <property type="term" value="F:sodium:proton antiporter activity"/>
    <property type="evidence" value="ECO:0007669"/>
    <property type="project" value="TreeGrafter"/>
</dbReference>
<dbReference type="NCBIfam" id="NF009314">
    <property type="entry name" value="PRK12674.1-2"/>
    <property type="match status" value="1"/>
</dbReference>
<evidence type="ECO:0000313" key="7">
    <source>
        <dbReference type="Proteomes" id="UP000246351"/>
    </source>
</evidence>
<keyword evidence="5" id="KW-1133">Transmembrane helix</keyword>
<dbReference type="PANTHER" id="PTHR34703">
    <property type="entry name" value="ANTIPORTER SUBUNIT MNHG2-RELATED"/>
    <property type="match status" value="1"/>
</dbReference>
<accession>A0A2A4EK47</accession>
<evidence type="ECO:0000256" key="2">
    <source>
        <dbReference type="ARBA" id="ARBA00008404"/>
    </source>
</evidence>
<comment type="similarity">
    <text evidence="2">Belongs to the CPA3 antiporters (TC 2.A.63) subunit G family.</text>
</comment>
<dbReference type="GeneID" id="93824469"/>
<reference evidence="6 7" key="1">
    <citation type="journal article" date="2018" name="Vet. Microbiol.">
        <title>Clonal diversity and geographic distribution of methicillin-resistant Staphylococcus pseudintermedius from Australian animals: Discovery of novel sequence types.</title>
        <authorList>
            <person name="Worthing K.A."/>
            <person name="Abraham S."/>
            <person name="Coombs G.W."/>
            <person name="Pang S."/>
            <person name="Saputra S."/>
            <person name="Jordan D."/>
            <person name="Trott D.J."/>
            <person name="Norris J.M."/>
        </authorList>
    </citation>
    <scope>NUCLEOTIDE SEQUENCE [LARGE SCALE GENOMIC DNA]</scope>
    <source>
        <strain evidence="6 7">ST71 3</strain>
    </source>
</reference>
<dbReference type="Pfam" id="PF03334">
    <property type="entry name" value="PhaG_MnhG_YufB"/>
    <property type="match status" value="1"/>
</dbReference>
<dbReference type="AlphaFoldDB" id="A0A2A4EK47"/>
<keyword evidence="3" id="KW-0813">Transport</keyword>
<sequence>MAMTNDIIELLAAFLVFAGSLIALVSAVGLVRFRDVFLRIHAATKASTASVLLTLVGVFIYFIFAQGYYSVRTLLALVFINITAPVGGHLISRAAYRTGAYMYQKNASQENTDLNKEHLDEEAKRQIRIEKRAKRRKRIYSRLDKDDT</sequence>
<keyword evidence="4" id="KW-0812">Transmembrane</keyword>
<name>A0A2A4EK47_STAPS</name>
<gene>
    <name evidence="6" type="ORF">DD924_03730</name>
</gene>
<evidence type="ECO:0000313" key="6">
    <source>
        <dbReference type="EMBL" id="PWZ99249.1"/>
    </source>
</evidence>
<proteinExistence type="inferred from homology"/>
<dbReference type="OMA" id="FWIEALV"/>
<comment type="subcellular location">
    <subcellularLocation>
        <location evidence="1">Cell membrane</location>
        <topology evidence="1">Multi-pass membrane protein</topology>
    </subcellularLocation>
</comment>
<evidence type="ECO:0000256" key="5">
    <source>
        <dbReference type="ARBA" id="ARBA00022989"/>
    </source>
</evidence>
<evidence type="ECO:0000256" key="1">
    <source>
        <dbReference type="ARBA" id="ARBA00004651"/>
    </source>
</evidence>
<dbReference type="RefSeq" id="WP_014614645.1">
    <property type="nucleotide sequence ID" value="NZ_BAAFHP010000001.1"/>
</dbReference>
<keyword evidence="3" id="KW-0050">Antiport</keyword>
<dbReference type="PANTHER" id="PTHR34703:SF1">
    <property type="entry name" value="ANTIPORTER SUBUNIT MNHG2-RELATED"/>
    <property type="match status" value="1"/>
</dbReference>
<evidence type="ECO:0000256" key="3">
    <source>
        <dbReference type="ARBA" id="ARBA00022449"/>
    </source>
</evidence>